<proteinExistence type="predicted"/>
<dbReference type="Proteomes" id="UP001597023">
    <property type="component" value="Unassembled WGS sequence"/>
</dbReference>
<dbReference type="EMBL" id="JBHTEB010000001">
    <property type="protein sequence ID" value="MFD0319196.1"/>
    <property type="molecule type" value="Genomic_DNA"/>
</dbReference>
<sequence length="101" mass="10736">MLEAWLDFHRATIALKCSGPKDDQSRLPAASPSSMTPFGLVRHMAEVERNDSAHGRLAGEIFLECSSSAGTEDVGGVNRGVVGSVCVGWLCVLAVVPHLFL</sequence>
<reference evidence="2" key="1">
    <citation type="journal article" date="2019" name="Int. J. Syst. Evol. Microbiol.">
        <title>The Global Catalogue of Microorganisms (GCM) 10K type strain sequencing project: providing services to taxonomists for standard genome sequencing and annotation.</title>
        <authorList>
            <consortium name="The Broad Institute Genomics Platform"/>
            <consortium name="The Broad Institute Genome Sequencing Center for Infectious Disease"/>
            <person name="Wu L."/>
            <person name="Ma J."/>
        </authorList>
    </citation>
    <scope>NUCLEOTIDE SEQUENCE [LARGE SCALE GENOMIC DNA]</scope>
    <source>
        <strain evidence="2">CGMCC 4.7400</strain>
    </source>
</reference>
<dbReference type="InterPro" id="IPR007061">
    <property type="entry name" value="MST-like"/>
</dbReference>
<dbReference type="SUPFAM" id="SSF109854">
    <property type="entry name" value="DinB/YfiT-like putative metalloenzymes"/>
    <property type="match status" value="1"/>
</dbReference>
<gene>
    <name evidence="1" type="ORF">ACFQZ6_34265</name>
</gene>
<dbReference type="RefSeq" id="WP_381618882.1">
    <property type="nucleotide sequence ID" value="NZ_JBHTEB010000001.1"/>
</dbReference>
<dbReference type="Gene3D" id="1.20.120.450">
    <property type="entry name" value="dinb family like domain"/>
    <property type="match status" value="1"/>
</dbReference>
<organism evidence="1 2">
    <name type="scientific">Streptomyces flavalbus</name>
    <dbReference type="NCBI Taxonomy" id="2665155"/>
    <lineage>
        <taxon>Bacteria</taxon>
        <taxon>Bacillati</taxon>
        <taxon>Actinomycetota</taxon>
        <taxon>Actinomycetes</taxon>
        <taxon>Kitasatosporales</taxon>
        <taxon>Streptomycetaceae</taxon>
        <taxon>Streptomyces</taxon>
    </lineage>
</organism>
<accession>A0ABW2WI91</accession>
<keyword evidence="2" id="KW-1185">Reference proteome</keyword>
<dbReference type="Pfam" id="PF04978">
    <property type="entry name" value="MST"/>
    <property type="match status" value="1"/>
</dbReference>
<evidence type="ECO:0000313" key="2">
    <source>
        <dbReference type="Proteomes" id="UP001597023"/>
    </source>
</evidence>
<name>A0ABW2WI91_9ACTN</name>
<dbReference type="InterPro" id="IPR034660">
    <property type="entry name" value="DinB/YfiT-like"/>
</dbReference>
<comment type="caution">
    <text evidence="1">The sequence shown here is derived from an EMBL/GenBank/DDBJ whole genome shotgun (WGS) entry which is preliminary data.</text>
</comment>
<evidence type="ECO:0000313" key="1">
    <source>
        <dbReference type="EMBL" id="MFD0319196.1"/>
    </source>
</evidence>
<protein>
    <submittedName>
        <fullName evidence="1">DUF664 domain-containing protein</fullName>
    </submittedName>
</protein>